<comment type="subcellular location">
    <subcellularLocation>
        <location evidence="1">Nucleus</location>
    </subcellularLocation>
</comment>
<keyword evidence="4" id="KW-0238">DNA-binding</keyword>
<dbReference type="OrthoDB" id="5552484at2759"/>
<dbReference type="Pfam" id="PF21913">
    <property type="entry name" value="ORC6_2nd"/>
    <property type="match status" value="1"/>
</dbReference>
<evidence type="ECO:0000256" key="4">
    <source>
        <dbReference type="ARBA" id="ARBA00023125"/>
    </source>
</evidence>
<keyword evidence="3" id="KW-0235">DNA replication</keyword>
<dbReference type="InterPro" id="IPR008721">
    <property type="entry name" value="ORC6_cyclin_first"/>
</dbReference>
<evidence type="ECO:0000256" key="6">
    <source>
        <dbReference type="SAM" id="MobiDB-lite"/>
    </source>
</evidence>
<dbReference type="GO" id="GO:0005664">
    <property type="term" value="C:nuclear origin of replication recognition complex"/>
    <property type="evidence" value="ECO:0007669"/>
    <property type="project" value="InterPro"/>
</dbReference>
<dbReference type="InterPro" id="IPR054113">
    <property type="entry name" value="ORC6_cyclin-like_2nd"/>
</dbReference>
<name>A0A4D9CXW0_9STRA</name>
<accession>A0A4D9CXW0</accession>
<comment type="caution">
    <text evidence="9">The sequence shown here is derived from an EMBL/GenBank/DDBJ whole genome shotgun (WGS) entry which is preliminary data.</text>
</comment>
<feature type="compositionally biased region" description="Low complexity" evidence="6">
    <location>
        <begin position="254"/>
        <end position="276"/>
    </location>
</feature>
<dbReference type="InterPro" id="IPR020529">
    <property type="entry name" value="ORC6_met/pln"/>
</dbReference>
<feature type="region of interest" description="Disordered" evidence="6">
    <location>
        <begin position="209"/>
        <end position="350"/>
    </location>
</feature>
<sequence length="406" mass="43622">MTNNASTEIEVLIQRLGGAFPKEVARQASELLRRLAIKCKPGGLGKGELCRPAVCIELACRQCGHVAVSRESLIQQSMVKETSYRDVLRRAEHALELTTSWSAPQFALVLGGEQAVPLAERTLAEYQNRYRSSLQGGGGEARLLSQQSLYVGAAFFLAAKKLKMTVDKKRLLNLSGAQPHELSAVCASMQEFCADLVGTPATNRRSLLSSTAATSDWSTDRTRGTTSAHGEGTENHLLLSGREPAPPLHGLSLSREPSAYSSSTSSPMPLLGSSGPAQKRSRPDEACPWPRPGHLAGASPSPLELLSPRRAGKDEEIAGETQTCLKRSTSAPHRALSSTSAGPEANSSLATDMLRFRNEQDKAKYEEWKVSVRAAAANKQRKNVKDVTMKNEMKESMGTAVGSAVA</sequence>
<keyword evidence="10" id="KW-1185">Reference proteome</keyword>
<protein>
    <recommendedName>
        <fullName evidence="11">Origin recognition complex subunit 6</fullName>
    </recommendedName>
</protein>
<dbReference type="Pfam" id="PF05460">
    <property type="entry name" value="ORC6"/>
    <property type="match status" value="1"/>
</dbReference>
<evidence type="ECO:0000256" key="3">
    <source>
        <dbReference type="ARBA" id="ARBA00022705"/>
    </source>
</evidence>
<feature type="domain" description="ORC6 first cyclin-like" evidence="7">
    <location>
        <begin position="11"/>
        <end position="92"/>
    </location>
</feature>
<dbReference type="PANTHER" id="PTHR13394:SF0">
    <property type="entry name" value="ORIGIN RECOGNITION COMPLEX SUBUNIT 6"/>
    <property type="match status" value="1"/>
</dbReference>
<comment type="similarity">
    <text evidence="2">Belongs to the ORC6 family.</text>
</comment>
<evidence type="ECO:0000259" key="7">
    <source>
        <dbReference type="Pfam" id="PF05460"/>
    </source>
</evidence>
<evidence type="ECO:0000256" key="1">
    <source>
        <dbReference type="ARBA" id="ARBA00004123"/>
    </source>
</evidence>
<dbReference type="AlphaFoldDB" id="A0A4D9CXW0"/>
<evidence type="ECO:0008006" key="11">
    <source>
        <dbReference type="Google" id="ProtNLM"/>
    </source>
</evidence>
<evidence type="ECO:0000256" key="2">
    <source>
        <dbReference type="ARBA" id="ARBA00010840"/>
    </source>
</evidence>
<evidence type="ECO:0000256" key="5">
    <source>
        <dbReference type="ARBA" id="ARBA00023242"/>
    </source>
</evidence>
<evidence type="ECO:0000313" key="9">
    <source>
        <dbReference type="EMBL" id="TFJ81359.1"/>
    </source>
</evidence>
<feature type="compositionally biased region" description="Polar residues" evidence="6">
    <location>
        <begin position="320"/>
        <end position="350"/>
    </location>
</feature>
<dbReference type="CDD" id="cd11583">
    <property type="entry name" value="Orc6_mid"/>
    <property type="match status" value="1"/>
</dbReference>
<evidence type="ECO:0000313" key="10">
    <source>
        <dbReference type="Proteomes" id="UP000355283"/>
    </source>
</evidence>
<proteinExistence type="inferred from homology"/>
<dbReference type="Gene3D" id="1.10.472.10">
    <property type="entry name" value="Cyclin-like"/>
    <property type="match status" value="1"/>
</dbReference>
<dbReference type="Proteomes" id="UP000355283">
    <property type="component" value="Unassembled WGS sequence"/>
</dbReference>
<gene>
    <name evidence="9" type="ORF">NSK_007320</name>
</gene>
<evidence type="ECO:0000259" key="8">
    <source>
        <dbReference type="Pfam" id="PF21913"/>
    </source>
</evidence>
<dbReference type="EMBL" id="SDOX01000128">
    <property type="protein sequence ID" value="TFJ81359.1"/>
    <property type="molecule type" value="Genomic_DNA"/>
</dbReference>
<dbReference type="PANTHER" id="PTHR13394">
    <property type="entry name" value="ORIGIN RECOGNITION COMPLEX SUBUNIT 6"/>
    <property type="match status" value="1"/>
</dbReference>
<organism evidence="9 10">
    <name type="scientific">Nannochloropsis salina CCMP1776</name>
    <dbReference type="NCBI Taxonomy" id="1027361"/>
    <lineage>
        <taxon>Eukaryota</taxon>
        <taxon>Sar</taxon>
        <taxon>Stramenopiles</taxon>
        <taxon>Ochrophyta</taxon>
        <taxon>Eustigmatophyceae</taxon>
        <taxon>Eustigmatales</taxon>
        <taxon>Monodopsidaceae</taxon>
        <taxon>Microchloropsis</taxon>
        <taxon>Microchloropsis salina</taxon>
    </lineage>
</organism>
<feature type="domain" description="ORC6 second cyclin-like" evidence="8">
    <location>
        <begin position="107"/>
        <end position="192"/>
    </location>
</feature>
<dbReference type="GO" id="GO:0006270">
    <property type="term" value="P:DNA replication initiation"/>
    <property type="evidence" value="ECO:0007669"/>
    <property type="project" value="TreeGrafter"/>
</dbReference>
<keyword evidence="5" id="KW-0539">Nucleus</keyword>
<reference evidence="9 10" key="1">
    <citation type="submission" date="2019-01" db="EMBL/GenBank/DDBJ databases">
        <title>Nuclear Genome Assembly of the Microalgal Biofuel strain Nannochloropsis salina CCMP1776.</title>
        <authorList>
            <person name="Hovde B."/>
        </authorList>
    </citation>
    <scope>NUCLEOTIDE SEQUENCE [LARGE SCALE GENOMIC DNA]</scope>
    <source>
        <strain evidence="9 10">CCMP1776</strain>
    </source>
</reference>
<dbReference type="GO" id="GO:0003677">
    <property type="term" value="F:DNA binding"/>
    <property type="evidence" value="ECO:0007669"/>
    <property type="project" value="UniProtKB-KW"/>
</dbReference>